<feature type="transmembrane region" description="Helical" evidence="8">
    <location>
        <begin position="89"/>
        <end position="114"/>
    </location>
</feature>
<dbReference type="GO" id="GO:0034204">
    <property type="term" value="P:lipid translocation"/>
    <property type="evidence" value="ECO:0007669"/>
    <property type="project" value="TreeGrafter"/>
</dbReference>
<feature type="transmembrane region" description="Helical" evidence="8">
    <location>
        <begin position="423"/>
        <end position="442"/>
    </location>
</feature>
<comment type="subcellular location">
    <subcellularLocation>
        <location evidence="1">Cell membrane</location>
        <topology evidence="1">Multi-pass membrane protein</topology>
    </subcellularLocation>
</comment>
<dbReference type="CDD" id="cd13123">
    <property type="entry name" value="MATE_MurJ_like"/>
    <property type="match status" value="1"/>
</dbReference>
<proteinExistence type="inferred from homology"/>
<evidence type="ECO:0000256" key="6">
    <source>
        <dbReference type="ARBA" id="ARBA00022989"/>
    </source>
</evidence>
<dbReference type="InterPro" id="IPR004268">
    <property type="entry name" value="MurJ"/>
</dbReference>
<evidence type="ECO:0000256" key="5">
    <source>
        <dbReference type="ARBA" id="ARBA00022984"/>
    </source>
</evidence>
<feature type="transmembrane region" description="Helical" evidence="8">
    <location>
        <begin position="158"/>
        <end position="181"/>
    </location>
</feature>
<reference evidence="9" key="1">
    <citation type="journal article" date="2015" name="Nature">
        <title>Complex archaea that bridge the gap between prokaryotes and eukaryotes.</title>
        <authorList>
            <person name="Spang A."/>
            <person name="Saw J.H."/>
            <person name="Jorgensen S.L."/>
            <person name="Zaremba-Niedzwiedzka K."/>
            <person name="Martijn J."/>
            <person name="Lind A.E."/>
            <person name="van Eijk R."/>
            <person name="Schleper C."/>
            <person name="Guy L."/>
            <person name="Ettema T.J."/>
        </authorList>
    </citation>
    <scope>NUCLEOTIDE SEQUENCE</scope>
</reference>
<evidence type="ECO:0000256" key="2">
    <source>
        <dbReference type="ARBA" id="ARBA00022475"/>
    </source>
</evidence>
<dbReference type="GO" id="GO:0015648">
    <property type="term" value="F:lipid-linked peptidoglycan transporter activity"/>
    <property type="evidence" value="ECO:0007669"/>
    <property type="project" value="TreeGrafter"/>
</dbReference>
<dbReference type="PRINTS" id="PR01806">
    <property type="entry name" value="VIRFACTRMVIN"/>
</dbReference>
<dbReference type="PANTHER" id="PTHR47019">
    <property type="entry name" value="LIPID II FLIPPASE MURJ"/>
    <property type="match status" value="1"/>
</dbReference>
<evidence type="ECO:0000256" key="3">
    <source>
        <dbReference type="ARBA" id="ARBA00022692"/>
    </source>
</evidence>
<dbReference type="NCBIfam" id="TIGR01695">
    <property type="entry name" value="murJ_mviN"/>
    <property type="match status" value="1"/>
</dbReference>
<organism evidence="9">
    <name type="scientific">marine sediment metagenome</name>
    <dbReference type="NCBI Taxonomy" id="412755"/>
    <lineage>
        <taxon>unclassified sequences</taxon>
        <taxon>metagenomes</taxon>
        <taxon>ecological metagenomes</taxon>
    </lineage>
</organism>
<feature type="transmembrane region" description="Helical" evidence="8">
    <location>
        <begin position="462"/>
        <end position="483"/>
    </location>
</feature>
<dbReference type="PIRSF" id="PIRSF002869">
    <property type="entry name" value="MviN"/>
    <property type="match status" value="1"/>
</dbReference>
<protein>
    <recommendedName>
        <fullName evidence="10">Lipid II flippase MurJ</fullName>
    </recommendedName>
</protein>
<gene>
    <name evidence="9" type="ORF">LCGC14_1644560</name>
</gene>
<evidence type="ECO:0000256" key="7">
    <source>
        <dbReference type="ARBA" id="ARBA00023136"/>
    </source>
</evidence>
<keyword evidence="7 8" id="KW-0472">Membrane</keyword>
<dbReference type="InterPro" id="IPR051050">
    <property type="entry name" value="Lipid_II_flippase_MurJ/MviN"/>
</dbReference>
<evidence type="ECO:0008006" key="10">
    <source>
        <dbReference type="Google" id="ProtNLM"/>
    </source>
</evidence>
<evidence type="ECO:0000256" key="8">
    <source>
        <dbReference type="SAM" id="Phobius"/>
    </source>
</evidence>
<feature type="transmembrane region" description="Helical" evidence="8">
    <location>
        <begin position="495"/>
        <end position="521"/>
    </location>
</feature>
<dbReference type="AlphaFoldDB" id="A0A0F9KEJ8"/>
<comment type="caution">
    <text evidence="9">The sequence shown here is derived from an EMBL/GenBank/DDBJ whole genome shotgun (WGS) entry which is preliminary data.</text>
</comment>
<feature type="transmembrane region" description="Helical" evidence="8">
    <location>
        <begin position="201"/>
        <end position="224"/>
    </location>
</feature>
<evidence type="ECO:0000256" key="1">
    <source>
        <dbReference type="ARBA" id="ARBA00004651"/>
    </source>
</evidence>
<name>A0A0F9KEJ8_9ZZZZ</name>
<keyword evidence="2" id="KW-1003">Cell membrane</keyword>
<feature type="transmembrane region" description="Helical" evidence="8">
    <location>
        <begin position="398"/>
        <end position="417"/>
    </location>
</feature>
<keyword evidence="4" id="KW-0133">Cell shape</keyword>
<dbReference type="Pfam" id="PF03023">
    <property type="entry name" value="MurJ"/>
    <property type="match status" value="1"/>
</dbReference>
<feature type="transmembrane region" description="Helical" evidence="8">
    <location>
        <begin position="34"/>
        <end position="54"/>
    </location>
</feature>
<feature type="transmembrane region" description="Helical" evidence="8">
    <location>
        <begin position="287"/>
        <end position="308"/>
    </location>
</feature>
<evidence type="ECO:0000256" key="4">
    <source>
        <dbReference type="ARBA" id="ARBA00022960"/>
    </source>
</evidence>
<keyword evidence="6 8" id="KW-1133">Transmembrane helix</keyword>
<dbReference type="GO" id="GO:0005886">
    <property type="term" value="C:plasma membrane"/>
    <property type="evidence" value="ECO:0007669"/>
    <property type="project" value="UniProtKB-SubCell"/>
</dbReference>
<dbReference type="GO" id="GO:0009252">
    <property type="term" value="P:peptidoglycan biosynthetic process"/>
    <property type="evidence" value="ECO:0007669"/>
    <property type="project" value="UniProtKB-KW"/>
</dbReference>
<sequence>MKPIRLMSGFFTVGIWTLLSRVMGFVRDVMVAGYLGSGPAAEAFLVAFSLPNMFRRFFAEGAFNMAFVPMFSKRLESGEGAEEFAQDAFVGMAFILTIFTIIGVIAMPGLVLLMASGFAGDERFDLAVEYGRLAFPYILFISLAALVSGVLNATGRFLAAAAAPVVLNIIFIVAVLVGAALGRDGSEALGMGIDKALGLQIGDTLALSVPIAGIAQLALVWWAAKRAGFTLTFGRQPRLTPELKRLAIIAAPAALAGGVMQINLLVGRQVASFYEGAVAWLNYADRLYQLPLGVVGIAIGVVLLPDLSRRLKAGDEQGSHTQISRAAEVSLALTIPSAVALMVIPFTLASTLFERGATTTDDAAAIAIAVAIYGLGLPAFVLQKILQPLYYAREDTRRPFYFAVVAMVVNVVLAVGLSPVIGWIAPAVATTAAGWAMFVLLAQGARGFGLAARFDARFHHRIWRILIASAVMGAALWVGNVLMQPLLAQPWWRGIGLLILMIIAALSYFGVGHLIGAFKLAEFKRAMKRG</sequence>
<feature type="transmembrane region" description="Helical" evidence="8">
    <location>
        <begin position="365"/>
        <end position="386"/>
    </location>
</feature>
<keyword evidence="5" id="KW-0573">Peptidoglycan synthesis</keyword>
<dbReference type="EMBL" id="LAZR01013747">
    <property type="protein sequence ID" value="KKM20528.1"/>
    <property type="molecule type" value="Genomic_DNA"/>
</dbReference>
<feature type="transmembrane region" description="Helical" evidence="8">
    <location>
        <begin position="245"/>
        <end position="267"/>
    </location>
</feature>
<dbReference type="PANTHER" id="PTHR47019:SF1">
    <property type="entry name" value="LIPID II FLIPPASE MURJ"/>
    <property type="match status" value="1"/>
</dbReference>
<feature type="transmembrane region" description="Helical" evidence="8">
    <location>
        <begin position="134"/>
        <end position="151"/>
    </location>
</feature>
<accession>A0A0F9KEJ8</accession>
<evidence type="ECO:0000313" key="9">
    <source>
        <dbReference type="EMBL" id="KKM20528.1"/>
    </source>
</evidence>
<feature type="transmembrane region" description="Helical" evidence="8">
    <location>
        <begin position="329"/>
        <end position="353"/>
    </location>
</feature>
<keyword evidence="3 8" id="KW-0812">Transmembrane</keyword>
<dbReference type="GO" id="GO:0008360">
    <property type="term" value="P:regulation of cell shape"/>
    <property type="evidence" value="ECO:0007669"/>
    <property type="project" value="UniProtKB-KW"/>
</dbReference>
<dbReference type="HAMAP" id="MF_02078">
    <property type="entry name" value="MurJ_MviN"/>
    <property type="match status" value="1"/>
</dbReference>